<dbReference type="Proteomes" id="UP000826271">
    <property type="component" value="Unassembled WGS sequence"/>
</dbReference>
<protein>
    <submittedName>
        <fullName evidence="6">Uncharacterized protein</fullName>
    </submittedName>
</protein>
<dbReference type="SUPFAM" id="SSF51445">
    <property type="entry name" value="(Trans)glycosidases"/>
    <property type="match status" value="1"/>
</dbReference>
<comment type="similarity">
    <text evidence="1 4">Belongs to the glycosyl hydrolase 1 family.</text>
</comment>
<keyword evidence="2" id="KW-0378">Hydrolase</keyword>
<feature type="compositionally biased region" description="Basic and acidic residues" evidence="5">
    <location>
        <begin position="83"/>
        <end position="92"/>
    </location>
</feature>
<evidence type="ECO:0000256" key="4">
    <source>
        <dbReference type="RuleBase" id="RU003690"/>
    </source>
</evidence>
<dbReference type="PANTHER" id="PTHR10353:SF209">
    <property type="entry name" value="GALACTOLIPID GALACTOSYLTRANSFERASE SFR2, CHLOROPLASTIC"/>
    <property type="match status" value="1"/>
</dbReference>
<dbReference type="GO" id="GO:0008422">
    <property type="term" value="F:beta-glucosidase activity"/>
    <property type="evidence" value="ECO:0007669"/>
    <property type="project" value="TreeGrafter"/>
</dbReference>
<dbReference type="Gene3D" id="3.20.20.80">
    <property type="entry name" value="Glycosidases"/>
    <property type="match status" value="1"/>
</dbReference>
<dbReference type="GO" id="GO:0005975">
    <property type="term" value="P:carbohydrate metabolic process"/>
    <property type="evidence" value="ECO:0007669"/>
    <property type="project" value="InterPro"/>
</dbReference>
<evidence type="ECO:0000313" key="7">
    <source>
        <dbReference type="Proteomes" id="UP000826271"/>
    </source>
</evidence>
<accession>A0AAV6WK77</accession>
<name>A0AAV6WK77_9LAMI</name>
<organism evidence="6 7">
    <name type="scientific">Buddleja alternifolia</name>
    <dbReference type="NCBI Taxonomy" id="168488"/>
    <lineage>
        <taxon>Eukaryota</taxon>
        <taxon>Viridiplantae</taxon>
        <taxon>Streptophyta</taxon>
        <taxon>Embryophyta</taxon>
        <taxon>Tracheophyta</taxon>
        <taxon>Spermatophyta</taxon>
        <taxon>Magnoliopsida</taxon>
        <taxon>eudicotyledons</taxon>
        <taxon>Gunneridae</taxon>
        <taxon>Pentapetalae</taxon>
        <taxon>asterids</taxon>
        <taxon>lamiids</taxon>
        <taxon>Lamiales</taxon>
        <taxon>Scrophulariaceae</taxon>
        <taxon>Buddlejeae</taxon>
        <taxon>Buddleja</taxon>
    </lineage>
</organism>
<sequence length="435" mass="49763">MILGYPFKVKKGFFFGLAHVEDRLNDAWLQFPEQMPCDQPESQKGTEPAEAILGSAAADGGAQQAKLPDRGANKSMKRKKQLRSQDSHGMRGFVKYDESEESNSDEECHHTVASWHNVPHPEERLRFWSDPDNELKLAKDTGVQVFRMEKDWTRIMPEEPRNGTRATVNFAALERFKWIINRVCSHGMKVMLTLFHHSLPPWAVEYGLWKLEKTVDYFVEFTRIVVDCVSDLVDYWVTFNEPHVFCMLTYCAGAWPGCNPDMLKAATSALPTGVFNQAMQWIAIAHSKAYDYIHENSSTQNVIVGVADHVSFMRPYGLFDIAAVSVANSLTLFPLMDSISDKLDYIGMSYYGQVVTTGKITRLDRVCAWNELQVAAKEKRTRPFYHAVNKHGFMYAGGLDKPISRPYIVRDWRFGHYEMEGLQDPLSRFSRSYAR</sequence>
<dbReference type="Pfam" id="PF00232">
    <property type="entry name" value="Glyco_hydro_1"/>
    <property type="match status" value="1"/>
</dbReference>
<dbReference type="InterPro" id="IPR001360">
    <property type="entry name" value="Glyco_hydro_1"/>
</dbReference>
<dbReference type="PANTHER" id="PTHR10353">
    <property type="entry name" value="GLYCOSYL HYDROLASE"/>
    <property type="match status" value="1"/>
</dbReference>
<dbReference type="InterPro" id="IPR017853">
    <property type="entry name" value="GH"/>
</dbReference>
<dbReference type="AlphaFoldDB" id="A0AAV6WK77"/>
<comment type="caution">
    <text evidence="6">The sequence shown here is derived from an EMBL/GenBank/DDBJ whole genome shotgun (WGS) entry which is preliminary data.</text>
</comment>
<evidence type="ECO:0000256" key="2">
    <source>
        <dbReference type="ARBA" id="ARBA00022801"/>
    </source>
</evidence>
<keyword evidence="7" id="KW-1185">Reference proteome</keyword>
<evidence type="ECO:0000256" key="3">
    <source>
        <dbReference type="ARBA" id="ARBA00023295"/>
    </source>
</evidence>
<dbReference type="EMBL" id="WHWC01000014">
    <property type="protein sequence ID" value="KAG8370563.1"/>
    <property type="molecule type" value="Genomic_DNA"/>
</dbReference>
<feature type="region of interest" description="Disordered" evidence="5">
    <location>
        <begin position="52"/>
        <end position="92"/>
    </location>
</feature>
<evidence type="ECO:0000313" key="6">
    <source>
        <dbReference type="EMBL" id="KAG8370563.1"/>
    </source>
</evidence>
<proteinExistence type="inferred from homology"/>
<evidence type="ECO:0000256" key="1">
    <source>
        <dbReference type="ARBA" id="ARBA00010838"/>
    </source>
</evidence>
<feature type="compositionally biased region" description="Low complexity" evidence="5">
    <location>
        <begin position="56"/>
        <end position="65"/>
    </location>
</feature>
<reference evidence="6" key="1">
    <citation type="submission" date="2019-10" db="EMBL/GenBank/DDBJ databases">
        <authorList>
            <person name="Zhang R."/>
            <person name="Pan Y."/>
            <person name="Wang J."/>
            <person name="Ma R."/>
            <person name="Yu S."/>
        </authorList>
    </citation>
    <scope>NUCLEOTIDE SEQUENCE</scope>
    <source>
        <strain evidence="6">LA-IB0</strain>
        <tissue evidence="6">Leaf</tissue>
    </source>
</reference>
<gene>
    <name evidence="6" type="ORF">BUALT_Bualt14G0130100</name>
</gene>
<keyword evidence="3" id="KW-0326">Glycosidase</keyword>
<evidence type="ECO:0000256" key="5">
    <source>
        <dbReference type="SAM" id="MobiDB-lite"/>
    </source>
</evidence>